<organism evidence="3 4">
    <name type="scientific">Tuber magnatum</name>
    <name type="common">white Piedmont truffle</name>
    <dbReference type="NCBI Taxonomy" id="42249"/>
    <lineage>
        <taxon>Eukaryota</taxon>
        <taxon>Fungi</taxon>
        <taxon>Dikarya</taxon>
        <taxon>Ascomycota</taxon>
        <taxon>Pezizomycotina</taxon>
        <taxon>Pezizomycetes</taxon>
        <taxon>Pezizales</taxon>
        <taxon>Tuberaceae</taxon>
        <taxon>Tuber</taxon>
    </lineage>
</organism>
<sequence length="175" mass="19319">MATLITGTFNHTFIWIVVDAYMSCAHAKQLDSGNMEGVYLKVLNVAQATGKPGARRLPVTFAQVEWHDKEEPSWISRSALRKLLGRKPADDEIAAVMGIQEVAELPGYPQMSLKPPLERPDEPLEPLSPQNVTPPALKSEELDFATFFAAWQQLSQKKATPAEMLAYLAKNATAN</sequence>
<feature type="chain" id="PRO_5016419684" evidence="2">
    <location>
        <begin position="28"/>
        <end position="175"/>
    </location>
</feature>
<reference evidence="3 4" key="1">
    <citation type="submission" date="2018-03" db="EMBL/GenBank/DDBJ databases">
        <title>Genomes of Pezizomycetes fungi and the evolution of truffles.</title>
        <authorList>
            <person name="Murat C."/>
            <person name="Payen T."/>
            <person name="Noel B."/>
            <person name="Kuo A."/>
            <person name="Martin F.M."/>
        </authorList>
    </citation>
    <scope>NUCLEOTIDE SEQUENCE [LARGE SCALE GENOMIC DNA]</scope>
    <source>
        <strain evidence="3">091103-1</strain>
    </source>
</reference>
<dbReference type="Proteomes" id="UP000246991">
    <property type="component" value="Unassembled WGS sequence"/>
</dbReference>
<evidence type="ECO:0000313" key="4">
    <source>
        <dbReference type="Proteomes" id="UP000246991"/>
    </source>
</evidence>
<comment type="caution">
    <text evidence="3">The sequence shown here is derived from an EMBL/GenBank/DDBJ whole genome shotgun (WGS) entry which is preliminary data.</text>
</comment>
<evidence type="ECO:0000256" key="2">
    <source>
        <dbReference type="SAM" id="SignalP"/>
    </source>
</evidence>
<gene>
    <name evidence="3" type="ORF">C7212DRAFT_348172</name>
</gene>
<accession>A0A317SE51</accession>
<dbReference type="EMBL" id="PYWC01000106">
    <property type="protein sequence ID" value="PWW72448.1"/>
    <property type="molecule type" value="Genomic_DNA"/>
</dbReference>
<proteinExistence type="predicted"/>
<keyword evidence="4" id="KW-1185">Reference proteome</keyword>
<feature type="region of interest" description="Disordered" evidence="1">
    <location>
        <begin position="110"/>
        <end position="136"/>
    </location>
</feature>
<keyword evidence="2" id="KW-0732">Signal</keyword>
<dbReference type="AlphaFoldDB" id="A0A317SE51"/>
<evidence type="ECO:0000256" key="1">
    <source>
        <dbReference type="SAM" id="MobiDB-lite"/>
    </source>
</evidence>
<evidence type="ECO:0000313" key="3">
    <source>
        <dbReference type="EMBL" id="PWW72448.1"/>
    </source>
</evidence>
<name>A0A317SE51_9PEZI</name>
<feature type="signal peptide" evidence="2">
    <location>
        <begin position="1"/>
        <end position="27"/>
    </location>
</feature>
<protein>
    <submittedName>
        <fullName evidence="3">Uncharacterized protein</fullName>
    </submittedName>
</protein>